<feature type="domain" description="Metallo-beta-lactamase" evidence="12">
    <location>
        <begin position="45"/>
        <end position="208"/>
    </location>
</feature>
<reference evidence="13 14" key="1">
    <citation type="submission" date="2014-06" db="EMBL/GenBank/DDBJ databases">
        <title>The Genome of the Aflatoxigenic Filamentous Fungus Aspergillus nomius.</title>
        <authorList>
            <person name="Moore M.G."/>
            <person name="Shannon B.M."/>
            <person name="Brian M.M."/>
        </authorList>
    </citation>
    <scope>NUCLEOTIDE SEQUENCE [LARGE SCALE GENOMIC DNA]</scope>
    <source>
        <strain evidence="13 14">NRRL 13137</strain>
    </source>
</reference>
<feature type="active site" evidence="11">
    <location>
        <position position="568"/>
    </location>
</feature>
<proteinExistence type="inferred from homology"/>
<dbReference type="GO" id="GO:0016020">
    <property type="term" value="C:membrane"/>
    <property type="evidence" value="ECO:0007669"/>
    <property type="project" value="InterPro"/>
</dbReference>
<keyword evidence="8" id="KW-0378">Hydrolase</keyword>
<dbReference type="PANTHER" id="PTHR11935:SF94">
    <property type="entry name" value="TENZING NORGAY, ISOFORM C"/>
    <property type="match status" value="1"/>
</dbReference>
<dbReference type="Gene3D" id="3.60.15.10">
    <property type="entry name" value="Ribonuclease Z/Hydroxyacylglutathione hydrolase-like"/>
    <property type="match status" value="1"/>
</dbReference>
<dbReference type="Pfam" id="PF10502">
    <property type="entry name" value="Peptidase_S26"/>
    <property type="match status" value="2"/>
</dbReference>
<dbReference type="CDD" id="cd07723">
    <property type="entry name" value="hydroxyacylglutathione_hydrolase_MBL-fold"/>
    <property type="match status" value="1"/>
</dbReference>
<evidence type="ECO:0000256" key="8">
    <source>
        <dbReference type="ARBA" id="ARBA00022801"/>
    </source>
</evidence>
<dbReference type="GO" id="GO:0004252">
    <property type="term" value="F:serine-type endopeptidase activity"/>
    <property type="evidence" value="ECO:0007669"/>
    <property type="project" value="InterPro"/>
</dbReference>
<dbReference type="Proteomes" id="UP000037505">
    <property type="component" value="Unassembled WGS sequence"/>
</dbReference>
<evidence type="ECO:0000313" key="14">
    <source>
        <dbReference type="Proteomes" id="UP000037505"/>
    </source>
</evidence>
<dbReference type="InterPro" id="IPR019533">
    <property type="entry name" value="Peptidase_S26"/>
</dbReference>
<dbReference type="GeneID" id="26811809"/>
<comment type="cofactor">
    <cofactor evidence="2">
        <name>Zn(2+)</name>
        <dbReference type="ChEBI" id="CHEBI:29105"/>
    </cofactor>
</comment>
<dbReference type="InterPro" id="IPR035680">
    <property type="entry name" value="Clx_II_MBL"/>
</dbReference>
<dbReference type="InterPro" id="IPR036866">
    <property type="entry name" value="RibonucZ/Hydroxyglut_hydro"/>
</dbReference>
<evidence type="ECO:0000256" key="9">
    <source>
        <dbReference type="ARBA" id="ARBA00022833"/>
    </source>
</evidence>
<evidence type="ECO:0000256" key="2">
    <source>
        <dbReference type="ARBA" id="ARBA00001947"/>
    </source>
</evidence>
<dbReference type="Pfam" id="PF00753">
    <property type="entry name" value="Lactamase_B"/>
    <property type="match status" value="1"/>
</dbReference>
<evidence type="ECO:0000256" key="1">
    <source>
        <dbReference type="ARBA" id="ARBA00001623"/>
    </source>
</evidence>
<feature type="active site" evidence="11">
    <location>
        <position position="524"/>
    </location>
</feature>
<keyword evidence="14" id="KW-1185">Reference proteome</keyword>
<organism evidence="13 14">
    <name type="scientific">Aspergillus nomiae NRRL (strain ATCC 15546 / NRRL 13137 / CBS 260.88 / M93)</name>
    <dbReference type="NCBI Taxonomy" id="1509407"/>
    <lineage>
        <taxon>Eukaryota</taxon>
        <taxon>Fungi</taxon>
        <taxon>Dikarya</taxon>
        <taxon>Ascomycota</taxon>
        <taxon>Pezizomycotina</taxon>
        <taxon>Eurotiomycetes</taxon>
        <taxon>Eurotiomycetidae</taxon>
        <taxon>Eurotiales</taxon>
        <taxon>Aspergillaceae</taxon>
        <taxon>Aspergillus</taxon>
        <taxon>Aspergillus subgen. Circumdati</taxon>
    </lineage>
</organism>
<comment type="caution">
    <text evidence="13">The sequence shown here is derived from an EMBL/GenBank/DDBJ whole genome shotgun (WGS) entry which is preliminary data.</text>
</comment>
<name>A0A0L1IPE3_ASPN3</name>
<keyword evidence="7" id="KW-0479">Metal-binding</keyword>
<dbReference type="UniPathway" id="UPA00619">
    <property type="reaction ID" value="UER00676"/>
</dbReference>
<dbReference type="FunFam" id="2.10.109.10:FF:000015">
    <property type="entry name" value="Mitochondrial inner membrane protease subunit 1"/>
    <property type="match status" value="1"/>
</dbReference>
<keyword evidence="9" id="KW-0862">Zinc</keyword>
<evidence type="ECO:0000313" key="13">
    <source>
        <dbReference type="EMBL" id="KNG81416.1"/>
    </source>
</evidence>
<accession>A0A0L1IPE3</accession>
<evidence type="ECO:0000256" key="6">
    <source>
        <dbReference type="ARBA" id="ARBA00011917"/>
    </source>
</evidence>
<dbReference type="InterPro" id="IPR001279">
    <property type="entry name" value="Metallo-B-lactamas"/>
</dbReference>
<comment type="pathway">
    <text evidence="3">Secondary metabolite metabolism; methylglyoxal degradation; (R)-lactate from methylglyoxal: step 2/2.</text>
</comment>
<evidence type="ECO:0000256" key="11">
    <source>
        <dbReference type="PIRSR" id="PIRSR600223-1"/>
    </source>
</evidence>
<comment type="similarity">
    <text evidence="5">Belongs to the OBAP family.</text>
</comment>
<dbReference type="SMART" id="SM00849">
    <property type="entry name" value="Lactamase_B"/>
    <property type="match status" value="1"/>
</dbReference>
<evidence type="ECO:0000256" key="10">
    <source>
        <dbReference type="ARBA" id="ARBA00031044"/>
    </source>
</evidence>
<evidence type="ECO:0000259" key="12">
    <source>
        <dbReference type="SMART" id="SM00849"/>
    </source>
</evidence>
<comment type="similarity">
    <text evidence="4">Belongs to the metallo-beta-lactamase superfamily. Glyoxalase II family.</text>
</comment>
<comment type="catalytic activity">
    <reaction evidence="1">
        <text>an S-(2-hydroxyacyl)glutathione + H2O = a 2-hydroxy carboxylate + glutathione + H(+)</text>
        <dbReference type="Rhea" id="RHEA:21864"/>
        <dbReference type="ChEBI" id="CHEBI:15377"/>
        <dbReference type="ChEBI" id="CHEBI:15378"/>
        <dbReference type="ChEBI" id="CHEBI:57925"/>
        <dbReference type="ChEBI" id="CHEBI:58896"/>
        <dbReference type="ChEBI" id="CHEBI:71261"/>
        <dbReference type="EC" id="3.1.2.6"/>
    </reaction>
</comment>
<gene>
    <name evidence="13" type="ORF">ANOM_010005</name>
</gene>
<evidence type="ECO:0000256" key="3">
    <source>
        <dbReference type="ARBA" id="ARBA00004963"/>
    </source>
</evidence>
<dbReference type="STRING" id="1509407.A0A0L1IPE3"/>
<dbReference type="GO" id="GO:0046872">
    <property type="term" value="F:metal ion binding"/>
    <property type="evidence" value="ECO:0007669"/>
    <property type="project" value="UniProtKB-KW"/>
</dbReference>
<dbReference type="AlphaFoldDB" id="A0A0L1IPE3"/>
<dbReference type="OrthoDB" id="515692at2759"/>
<dbReference type="CDD" id="cd06530">
    <property type="entry name" value="S26_SPase_I"/>
    <property type="match status" value="1"/>
</dbReference>
<protein>
    <recommendedName>
        <fullName evidence="6">hydroxyacylglutathione hydrolase</fullName>
        <ecNumber evidence="6">3.1.2.6</ecNumber>
    </recommendedName>
    <alternativeName>
        <fullName evidence="10">Glyoxalase II</fullName>
    </alternativeName>
</protein>
<dbReference type="SUPFAM" id="SSF56281">
    <property type="entry name" value="Metallo-hydrolase/oxidoreductase"/>
    <property type="match status" value="1"/>
</dbReference>
<dbReference type="SUPFAM" id="SSF51306">
    <property type="entry name" value="LexA/Signal peptidase"/>
    <property type="match status" value="1"/>
</dbReference>
<dbReference type="GO" id="GO:0004416">
    <property type="term" value="F:hydroxyacylglutathione hydrolase activity"/>
    <property type="evidence" value="ECO:0007669"/>
    <property type="project" value="UniProtKB-EC"/>
</dbReference>
<dbReference type="InterPro" id="IPR032282">
    <property type="entry name" value="HAGH_C"/>
</dbReference>
<dbReference type="PROSITE" id="PS00761">
    <property type="entry name" value="SPASE_I_3"/>
    <property type="match status" value="1"/>
</dbReference>
<evidence type="ECO:0000256" key="4">
    <source>
        <dbReference type="ARBA" id="ARBA00006759"/>
    </source>
</evidence>
<dbReference type="RefSeq" id="XP_015402339.1">
    <property type="nucleotide sequence ID" value="XM_015555261.1"/>
</dbReference>
<dbReference type="Gene3D" id="2.10.109.10">
    <property type="entry name" value="Umud Fragment, subunit A"/>
    <property type="match status" value="1"/>
</dbReference>
<dbReference type="Pfam" id="PF06884">
    <property type="entry name" value="DUF1264"/>
    <property type="match status" value="1"/>
</dbReference>
<dbReference type="GO" id="GO:0006465">
    <property type="term" value="P:signal peptide processing"/>
    <property type="evidence" value="ECO:0007669"/>
    <property type="project" value="InterPro"/>
</dbReference>
<dbReference type="InterPro" id="IPR036286">
    <property type="entry name" value="LexA/Signal_pep-like_sf"/>
</dbReference>
<evidence type="ECO:0000256" key="5">
    <source>
        <dbReference type="ARBA" id="ARBA00009740"/>
    </source>
</evidence>
<dbReference type="Pfam" id="PF16123">
    <property type="entry name" value="HAGH_C"/>
    <property type="match status" value="1"/>
</dbReference>
<dbReference type="PANTHER" id="PTHR11935">
    <property type="entry name" value="BETA LACTAMASE DOMAIN"/>
    <property type="match status" value="1"/>
</dbReference>
<dbReference type="InterPro" id="IPR000223">
    <property type="entry name" value="Pept_S26A_signal_pept_1"/>
</dbReference>
<dbReference type="InterPro" id="IPR019758">
    <property type="entry name" value="Pept_S26A_signal_pept_1_CS"/>
</dbReference>
<sequence length="654" mass="73065">MSFARLFRPLIGSPFRAQNRSVPAQAQHIRAMHIQSIPMWTGKGNNYAYLVTDEPTKQSVIIDPANPPEVAPVLKSHIADGKIDLTAIVNTHHHWDHAGGNDELLKIFGKLPVIGGRNCQSVTQTPAHGETFKIGERISVKALHTPCHTQDSICYFMQDGEDRVVFTGDTLFIAGCGRFFEGTAPEMHKALNETLASLPDDTKVFPGHEYTKANVKFCLAVSQSEPIKKLQAFAEQNQQTQGKFTIGDEKLHNVFMRVNDPEIQKKTGKTNPVEVMAALREMKNAITFDIYHESTYTPSTHQPIPYTTKMSNQNDPPGDPKTAKSQILETGAAAIQDFTPVKQICAHLNAFHVYVDDPTRCVEANHYCSHITEDLRQCLLYSSPDRNAKLLGVEYMITPRLFSTLPPGEKKLWHTHEYEVKSGMLVMPAPSGVPATVWETAETAEMRDILPLYGKTYHFWQRSPEFNSTRNAQLGPMSRLLRETLRRATPGGVFRLTLDGVGLFCACTLIWEHLITVQLSEGPSMYPTFSPRGDYLLISRVHKHGKGIEVGDVVRFYHPTFLGVNGAKRVIGMPGDFVCRDLPFSTEVGKSQEMIQVPEGHVYVGGDNLPWSRDSRNYGPIPMGLINGKIIARVWPLSKAQWVQNTMQPAQLDD</sequence>
<dbReference type="EC" id="3.1.2.6" evidence="6"/>
<dbReference type="PRINTS" id="PR00727">
    <property type="entry name" value="LEADERPTASE"/>
</dbReference>
<dbReference type="InterPro" id="IPR010686">
    <property type="entry name" value="OBAP-like"/>
</dbReference>
<evidence type="ECO:0000256" key="7">
    <source>
        <dbReference type="ARBA" id="ARBA00022723"/>
    </source>
</evidence>
<dbReference type="EMBL" id="JNOM01000450">
    <property type="protein sequence ID" value="KNG81416.1"/>
    <property type="molecule type" value="Genomic_DNA"/>
</dbReference>